<gene>
    <name evidence="3" type="ORF">C4D60_Mb10t10970</name>
</gene>
<dbReference type="PANTHER" id="PTHR45496:SF1">
    <property type="entry name" value="CHAPERONE DNAJ-DOMAIN SUPERFAMILY PROTEIN"/>
    <property type="match status" value="1"/>
</dbReference>
<keyword evidence="4" id="KW-1185">Reference proteome</keyword>
<dbReference type="Pfam" id="PF00226">
    <property type="entry name" value="DnaJ"/>
    <property type="match status" value="1"/>
</dbReference>
<dbReference type="InterPro" id="IPR053052">
    <property type="entry name" value="Imprinting_Balance_Reg"/>
</dbReference>
<dbReference type="PROSITE" id="PS50076">
    <property type="entry name" value="DNAJ_2"/>
    <property type="match status" value="1"/>
</dbReference>
<dbReference type="InterPro" id="IPR018253">
    <property type="entry name" value="DnaJ_domain_CS"/>
</dbReference>
<evidence type="ECO:0000259" key="2">
    <source>
        <dbReference type="PROSITE" id="PS50076"/>
    </source>
</evidence>
<sequence length="435" mass="47189">MDPGGRGGRAEAERWLAVAERLLGVRDLLGTKRFAERAMEVDPLLDGVDQILAVADVLLASQRRVNNHVDWYAVLQLPPPSPSSSSSSSTDAGDAAAVKRQYRRLALLLHPDRNRAPGADAAFRLVVDAFAVLSDPTKKSLFDAELHIANSAAAAAAASSSKPFPISSSSAAADPFWTPCLSCCHVHQYAREYLNLTLRCPNCRRPFQATKLAAAPPVVPGTNMYYCSWGFFPLGFPGGPSFYAGGNCSAPDLNSEWKPFFPMFPNSEKIDPSQNSKHGQEDVKPPREPQNTVNTGNVVEPQSTGPVTRSKKKMAMKKVVGGPKKSPLGGGNRRKGNGDQNPPTVDPEQWAGSKVMPTNTGGVEGRGININQEFKGGSESGVQGNDDYTMNFHIDVNATDEILDNLQNLPFLRDEEIPLRMPYHSDDTYKSSRLK</sequence>
<dbReference type="PANTHER" id="PTHR45496">
    <property type="entry name" value="CHAPERONE DNAJ-DOMAIN SUPERFAMILY PROTEIN"/>
    <property type="match status" value="1"/>
</dbReference>
<protein>
    <recommendedName>
        <fullName evidence="2">J domain-containing protein</fullName>
    </recommendedName>
</protein>
<feature type="compositionally biased region" description="Polar residues" evidence="1">
    <location>
        <begin position="289"/>
        <end position="307"/>
    </location>
</feature>
<name>A0A4S8IW66_MUSBA</name>
<accession>A0A4S8IW66</accession>
<feature type="compositionally biased region" description="Basic and acidic residues" evidence="1">
    <location>
        <begin position="278"/>
        <end position="287"/>
    </location>
</feature>
<organism evidence="3 4">
    <name type="scientific">Musa balbisiana</name>
    <name type="common">Banana</name>
    <dbReference type="NCBI Taxonomy" id="52838"/>
    <lineage>
        <taxon>Eukaryota</taxon>
        <taxon>Viridiplantae</taxon>
        <taxon>Streptophyta</taxon>
        <taxon>Embryophyta</taxon>
        <taxon>Tracheophyta</taxon>
        <taxon>Spermatophyta</taxon>
        <taxon>Magnoliopsida</taxon>
        <taxon>Liliopsida</taxon>
        <taxon>Zingiberales</taxon>
        <taxon>Musaceae</taxon>
        <taxon>Musa</taxon>
    </lineage>
</organism>
<dbReference type="CDD" id="cd06257">
    <property type="entry name" value="DnaJ"/>
    <property type="match status" value="1"/>
</dbReference>
<evidence type="ECO:0000313" key="4">
    <source>
        <dbReference type="Proteomes" id="UP000317650"/>
    </source>
</evidence>
<feature type="region of interest" description="Disordered" evidence="1">
    <location>
        <begin position="264"/>
        <end position="348"/>
    </location>
</feature>
<proteinExistence type="predicted"/>
<dbReference type="PROSITE" id="PS00636">
    <property type="entry name" value="DNAJ_1"/>
    <property type="match status" value="1"/>
</dbReference>
<comment type="caution">
    <text evidence="3">The sequence shown here is derived from an EMBL/GenBank/DDBJ whole genome shotgun (WGS) entry which is preliminary data.</text>
</comment>
<dbReference type="Proteomes" id="UP000317650">
    <property type="component" value="Chromosome 10"/>
</dbReference>
<dbReference type="InterPro" id="IPR001623">
    <property type="entry name" value="DnaJ_domain"/>
</dbReference>
<dbReference type="STRING" id="52838.A0A4S8IW66"/>
<dbReference type="GO" id="GO:0005783">
    <property type="term" value="C:endoplasmic reticulum"/>
    <property type="evidence" value="ECO:0007669"/>
    <property type="project" value="UniProtKB-ARBA"/>
</dbReference>
<evidence type="ECO:0000313" key="3">
    <source>
        <dbReference type="EMBL" id="THU53110.1"/>
    </source>
</evidence>
<reference evidence="3 4" key="1">
    <citation type="journal article" date="2019" name="Nat. Plants">
        <title>Genome sequencing of Musa balbisiana reveals subgenome evolution and function divergence in polyploid bananas.</title>
        <authorList>
            <person name="Yao X."/>
        </authorList>
    </citation>
    <scope>NUCLEOTIDE SEQUENCE [LARGE SCALE GENOMIC DNA]</scope>
    <source>
        <strain evidence="4">cv. DH-PKW</strain>
        <tissue evidence="3">Leaves</tissue>
    </source>
</reference>
<dbReference type="EMBL" id="PYDT01000008">
    <property type="protein sequence ID" value="THU53110.1"/>
    <property type="molecule type" value="Genomic_DNA"/>
</dbReference>
<dbReference type="SMART" id="SM00271">
    <property type="entry name" value="DnaJ"/>
    <property type="match status" value="1"/>
</dbReference>
<dbReference type="SUPFAM" id="SSF46565">
    <property type="entry name" value="Chaperone J-domain"/>
    <property type="match status" value="1"/>
</dbReference>
<dbReference type="PRINTS" id="PR00625">
    <property type="entry name" value="JDOMAIN"/>
</dbReference>
<dbReference type="Gene3D" id="1.10.287.110">
    <property type="entry name" value="DnaJ domain"/>
    <property type="match status" value="1"/>
</dbReference>
<feature type="domain" description="J" evidence="2">
    <location>
        <begin position="70"/>
        <end position="146"/>
    </location>
</feature>
<dbReference type="Pfam" id="PF23551">
    <property type="entry name" value="Zn_ribbon_20"/>
    <property type="match status" value="1"/>
</dbReference>
<evidence type="ECO:0000256" key="1">
    <source>
        <dbReference type="SAM" id="MobiDB-lite"/>
    </source>
</evidence>
<dbReference type="InterPro" id="IPR056988">
    <property type="entry name" value="Zn_ribbon_pln"/>
</dbReference>
<dbReference type="AlphaFoldDB" id="A0A4S8IW66"/>
<dbReference type="InterPro" id="IPR036869">
    <property type="entry name" value="J_dom_sf"/>
</dbReference>